<dbReference type="PANTHER" id="PTHR33446">
    <property type="entry name" value="PROTEIN TONB-RELATED"/>
    <property type="match status" value="1"/>
</dbReference>
<evidence type="ECO:0000256" key="1">
    <source>
        <dbReference type="ARBA" id="ARBA00004383"/>
    </source>
</evidence>
<feature type="domain" description="TonB C-terminal" evidence="11">
    <location>
        <begin position="181"/>
        <end position="275"/>
    </location>
</feature>
<protein>
    <submittedName>
        <fullName evidence="12">TonB family protein</fullName>
    </submittedName>
</protein>
<comment type="similarity">
    <text evidence="2">Belongs to the TonB family.</text>
</comment>
<evidence type="ECO:0000259" key="11">
    <source>
        <dbReference type="PROSITE" id="PS52015"/>
    </source>
</evidence>
<keyword evidence="7" id="KW-0653">Protein transport</keyword>
<evidence type="ECO:0000256" key="6">
    <source>
        <dbReference type="ARBA" id="ARBA00022692"/>
    </source>
</evidence>
<evidence type="ECO:0000256" key="8">
    <source>
        <dbReference type="ARBA" id="ARBA00022989"/>
    </source>
</evidence>
<dbReference type="AlphaFoldDB" id="A0A840YE15"/>
<dbReference type="SUPFAM" id="SSF74653">
    <property type="entry name" value="TolA/TonB C-terminal domain"/>
    <property type="match status" value="2"/>
</dbReference>
<keyword evidence="6" id="KW-0812">Transmembrane</keyword>
<evidence type="ECO:0000313" key="12">
    <source>
        <dbReference type="EMBL" id="MBB5709028.1"/>
    </source>
</evidence>
<dbReference type="RefSeq" id="WP_184083402.1">
    <property type="nucleotide sequence ID" value="NZ_JACIJF010000001.1"/>
</dbReference>
<feature type="signal peptide" evidence="10">
    <location>
        <begin position="1"/>
        <end position="21"/>
    </location>
</feature>
<dbReference type="PANTHER" id="PTHR33446:SF2">
    <property type="entry name" value="PROTEIN TONB"/>
    <property type="match status" value="1"/>
</dbReference>
<dbReference type="GO" id="GO:0098797">
    <property type="term" value="C:plasma membrane protein complex"/>
    <property type="evidence" value="ECO:0007669"/>
    <property type="project" value="TreeGrafter"/>
</dbReference>
<comment type="subcellular location">
    <subcellularLocation>
        <location evidence="1">Cell inner membrane</location>
        <topology evidence="1">Single-pass membrane protein</topology>
        <orientation evidence="1">Periplasmic side</orientation>
    </subcellularLocation>
</comment>
<keyword evidence="4" id="KW-1003">Cell membrane</keyword>
<dbReference type="NCBIfam" id="TIGR01352">
    <property type="entry name" value="tonB_Cterm"/>
    <property type="match status" value="1"/>
</dbReference>
<evidence type="ECO:0000256" key="2">
    <source>
        <dbReference type="ARBA" id="ARBA00006555"/>
    </source>
</evidence>
<dbReference type="GO" id="GO:0015031">
    <property type="term" value="P:protein transport"/>
    <property type="evidence" value="ECO:0007669"/>
    <property type="project" value="UniProtKB-KW"/>
</dbReference>
<dbReference type="InterPro" id="IPR006260">
    <property type="entry name" value="TonB/TolA_C"/>
</dbReference>
<accession>A0A840YE15</accession>
<dbReference type="Pfam" id="PF03544">
    <property type="entry name" value="TonB_C"/>
    <property type="match status" value="2"/>
</dbReference>
<name>A0A840YE15_9SPHN</name>
<feature type="domain" description="TonB C-terminal" evidence="11">
    <location>
        <begin position="286"/>
        <end position="379"/>
    </location>
</feature>
<dbReference type="Proteomes" id="UP000527143">
    <property type="component" value="Unassembled WGS sequence"/>
</dbReference>
<evidence type="ECO:0000256" key="3">
    <source>
        <dbReference type="ARBA" id="ARBA00022448"/>
    </source>
</evidence>
<evidence type="ECO:0000256" key="9">
    <source>
        <dbReference type="ARBA" id="ARBA00023136"/>
    </source>
</evidence>
<dbReference type="GO" id="GO:0055085">
    <property type="term" value="P:transmembrane transport"/>
    <property type="evidence" value="ECO:0007669"/>
    <property type="project" value="InterPro"/>
</dbReference>
<evidence type="ECO:0000256" key="7">
    <source>
        <dbReference type="ARBA" id="ARBA00022927"/>
    </source>
</evidence>
<proteinExistence type="inferred from homology"/>
<comment type="caution">
    <text evidence="12">The sequence shown here is derived from an EMBL/GenBank/DDBJ whole genome shotgun (WGS) entry which is preliminary data.</text>
</comment>
<gene>
    <name evidence="12" type="ORF">FHT02_000234</name>
</gene>
<dbReference type="InterPro" id="IPR051045">
    <property type="entry name" value="TonB-dependent_transducer"/>
</dbReference>
<keyword evidence="13" id="KW-1185">Reference proteome</keyword>
<dbReference type="GO" id="GO:0031992">
    <property type="term" value="F:energy transducer activity"/>
    <property type="evidence" value="ECO:0007669"/>
    <property type="project" value="TreeGrafter"/>
</dbReference>
<keyword evidence="10" id="KW-0732">Signal</keyword>
<keyword evidence="8" id="KW-1133">Transmembrane helix</keyword>
<evidence type="ECO:0000256" key="4">
    <source>
        <dbReference type="ARBA" id="ARBA00022475"/>
    </source>
</evidence>
<dbReference type="Gene3D" id="3.30.2420.10">
    <property type="entry name" value="TonB"/>
    <property type="match status" value="1"/>
</dbReference>
<dbReference type="PROSITE" id="PS52015">
    <property type="entry name" value="TONB_CTD"/>
    <property type="match status" value="2"/>
</dbReference>
<reference evidence="12 13" key="1">
    <citation type="submission" date="2020-08" db="EMBL/GenBank/DDBJ databases">
        <title>Genomic Encyclopedia of Type Strains, Phase IV (KMG-IV): sequencing the most valuable type-strain genomes for metagenomic binning, comparative biology and taxonomic classification.</title>
        <authorList>
            <person name="Goeker M."/>
        </authorList>
    </citation>
    <scope>NUCLEOTIDE SEQUENCE [LARGE SCALE GENOMIC DNA]</scope>
    <source>
        <strain evidence="12 13">DSM 26736</strain>
    </source>
</reference>
<feature type="chain" id="PRO_5032885168" evidence="10">
    <location>
        <begin position="22"/>
        <end position="381"/>
    </location>
</feature>
<organism evidence="12 13">
    <name type="scientific">Sphingomonas xinjiangensis</name>
    <dbReference type="NCBI Taxonomy" id="643568"/>
    <lineage>
        <taxon>Bacteria</taxon>
        <taxon>Pseudomonadati</taxon>
        <taxon>Pseudomonadota</taxon>
        <taxon>Alphaproteobacteria</taxon>
        <taxon>Sphingomonadales</taxon>
        <taxon>Sphingomonadaceae</taxon>
        <taxon>Sphingomonas</taxon>
    </lineage>
</organism>
<dbReference type="EMBL" id="JACIJF010000001">
    <property type="protein sequence ID" value="MBB5709028.1"/>
    <property type="molecule type" value="Genomic_DNA"/>
</dbReference>
<keyword evidence="3" id="KW-0813">Transport</keyword>
<keyword evidence="9" id="KW-0472">Membrane</keyword>
<sequence length="381" mass="41152">MKGILALPWIGAAGLAGAALAQNGIPVAPHAGPPVSSTGFVVDFEVGQVSCDGGVAVPVRVERPFPVWAEGMPGSRTQPIEMAFRIDAEGRPLSIVRQQRPSAAVRVLYISSEDVLPAFAAWRFAAGQARTGCRMRFDPVAAPIATASPTLLRRYYVSPHQRRPQERQLFARLHPADTNCIEAGVPQVRLRAYPAFEDIPQPSGTWSYSMTGFDIDASGKPVRVQLTESNGNAVLDREALAAIRRSRFAPEARHGCTYPYYRYSTTAMTGPAMPPKASFKAADARCPDETIDWAFLPPLRFPQGFERRRIEGWAIVGYDVAPWGVTGNVRVLAAEPAAAFGEQAQRVIQQARQPASSTGASGCVDVVRFVIAEGRGPINEG</sequence>
<dbReference type="Gene3D" id="3.30.1150.10">
    <property type="match status" value="1"/>
</dbReference>
<evidence type="ECO:0000313" key="13">
    <source>
        <dbReference type="Proteomes" id="UP000527143"/>
    </source>
</evidence>
<keyword evidence="5" id="KW-0997">Cell inner membrane</keyword>
<dbReference type="InterPro" id="IPR037682">
    <property type="entry name" value="TonB_C"/>
</dbReference>
<evidence type="ECO:0000256" key="5">
    <source>
        <dbReference type="ARBA" id="ARBA00022519"/>
    </source>
</evidence>
<evidence type="ECO:0000256" key="10">
    <source>
        <dbReference type="SAM" id="SignalP"/>
    </source>
</evidence>